<evidence type="ECO:0000313" key="2">
    <source>
        <dbReference type="EMBL" id="KAH0939763.1"/>
    </source>
</evidence>
<sequence length="290" mass="31129">RGERVDSLFSFSPTVHLLLDKATADSRSGGRRRLHPLSSLDFSISSLLFFSGSSSVFGRNRRIKTVTECVLGLPGVMARMWIVGSEQEAPSSGSGSVSLLEGPTEWLSVAAFASLVAASSVSPCLLFRLLLSFRAVALLCPYSIRWVFSPLPPADGSFLFLRFSSFRSHCPLPLLMFCNWLPFVLCSRDGTGVQPYKPPLPSASTPPAFHLLVPPHRFGFSGVQLARLEWTSLVRNGRTRTCRPCFACSTVGVALGTVCGPSDCSPAVTSLDSCGFDAGPGINLFAVVCC</sequence>
<reference evidence="2 3" key="1">
    <citation type="submission" date="2021-05" db="EMBL/GenBank/DDBJ databases">
        <title>Genome Assembly of Synthetic Allotetraploid Brassica napus Reveals Homoeologous Exchanges between Subgenomes.</title>
        <authorList>
            <person name="Davis J.T."/>
        </authorList>
    </citation>
    <scope>NUCLEOTIDE SEQUENCE [LARGE SCALE GENOMIC DNA]</scope>
    <source>
        <strain evidence="3">cv. Da-Ae</strain>
        <tissue evidence="2">Seedling</tissue>
    </source>
</reference>
<dbReference type="EMBL" id="JAGKQM010001174">
    <property type="protein sequence ID" value="KAH0852255.1"/>
    <property type="molecule type" value="Genomic_DNA"/>
</dbReference>
<keyword evidence="3" id="KW-1185">Reference proteome</keyword>
<comment type="caution">
    <text evidence="2">The sequence shown here is derived from an EMBL/GenBank/DDBJ whole genome shotgun (WGS) entry which is preliminary data.</text>
</comment>
<proteinExistence type="predicted"/>
<organism evidence="2 3">
    <name type="scientific">Brassica napus</name>
    <name type="common">Rape</name>
    <dbReference type="NCBI Taxonomy" id="3708"/>
    <lineage>
        <taxon>Eukaryota</taxon>
        <taxon>Viridiplantae</taxon>
        <taxon>Streptophyta</taxon>
        <taxon>Embryophyta</taxon>
        <taxon>Tracheophyta</taxon>
        <taxon>Spermatophyta</taxon>
        <taxon>Magnoliopsida</taxon>
        <taxon>eudicotyledons</taxon>
        <taxon>Gunneridae</taxon>
        <taxon>Pentapetalae</taxon>
        <taxon>rosids</taxon>
        <taxon>malvids</taxon>
        <taxon>Brassicales</taxon>
        <taxon>Brassicaceae</taxon>
        <taxon>Brassiceae</taxon>
        <taxon>Brassica</taxon>
    </lineage>
</organism>
<accession>A0ABQ8EDM7</accession>
<dbReference type="Proteomes" id="UP000824890">
    <property type="component" value="Unassembled WGS sequence"/>
</dbReference>
<gene>
    <name evidence="2" type="ORF">HID58_007224</name>
    <name evidence="1" type="ORF">HID58_090891</name>
</gene>
<name>A0ABQ8EDM7_BRANA</name>
<protein>
    <submittedName>
        <fullName evidence="2">Uncharacterized protein</fullName>
    </submittedName>
</protein>
<evidence type="ECO:0000313" key="3">
    <source>
        <dbReference type="Proteomes" id="UP000824890"/>
    </source>
</evidence>
<feature type="non-terminal residue" evidence="2">
    <location>
        <position position="1"/>
    </location>
</feature>
<dbReference type="EMBL" id="JAGKQM010000002">
    <property type="protein sequence ID" value="KAH0939763.1"/>
    <property type="molecule type" value="Genomic_DNA"/>
</dbReference>
<evidence type="ECO:0000313" key="1">
    <source>
        <dbReference type="EMBL" id="KAH0852255.1"/>
    </source>
</evidence>